<dbReference type="OrthoDB" id="4364733at2759"/>
<dbReference type="EMBL" id="KN714725">
    <property type="protein sequence ID" value="KUI59171.1"/>
    <property type="molecule type" value="Genomic_DNA"/>
</dbReference>
<evidence type="ECO:0000313" key="2">
    <source>
        <dbReference type="EMBL" id="KUI59171.1"/>
    </source>
</evidence>
<sequence length="279" mass="30229">MSRGVKRHRGSDDEGCGCGQAGCRSCVLAMDDPFAMNLIQRSDQTIMDTSSRQGVAMTSGHGAQSNAWMPSVEDPVQPGYSRLPAPASLPNPKRRNTEPKPAPPATPGAPPEHTLTQMVSGLDAKVLRDLVIKLAPSDPLLARAVEEAYREQAMTPSQHPSALEQPQRSTRPAILLSKMQPVINFDGYSKSAWHALNDRKVLSLSGSHQYDAAGDVYDSICGPLGTKQSAIETLRKIAKTIILGEDTVGHEVRKELQCDSDIADIIIRILESMTPEEKI</sequence>
<gene>
    <name evidence="2" type="ORF">VP1G_06419</name>
</gene>
<dbReference type="Proteomes" id="UP000078576">
    <property type="component" value="Unassembled WGS sequence"/>
</dbReference>
<organism evidence="2 3">
    <name type="scientific">Cytospora mali</name>
    <name type="common">Apple Valsa canker fungus</name>
    <name type="synonym">Valsa mali</name>
    <dbReference type="NCBI Taxonomy" id="578113"/>
    <lineage>
        <taxon>Eukaryota</taxon>
        <taxon>Fungi</taxon>
        <taxon>Dikarya</taxon>
        <taxon>Ascomycota</taxon>
        <taxon>Pezizomycotina</taxon>
        <taxon>Sordariomycetes</taxon>
        <taxon>Sordariomycetidae</taxon>
        <taxon>Diaporthales</taxon>
        <taxon>Cytosporaceae</taxon>
        <taxon>Cytospora</taxon>
    </lineage>
</organism>
<reference evidence="3" key="1">
    <citation type="submission" date="2014-12" db="EMBL/GenBank/DDBJ databases">
        <title>Genome Sequence of Valsa Canker Pathogens Uncovers a Specific Adaption of Colonization on Woody Bark.</title>
        <authorList>
            <person name="Yin Z."/>
            <person name="Liu H."/>
            <person name="Gao X."/>
            <person name="Li Z."/>
            <person name="Song N."/>
            <person name="Ke X."/>
            <person name="Dai Q."/>
            <person name="Wu Y."/>
            <person name="Sun Y."/>
            <person name="Xu J.-R."/>
            <person name="Kang Z.K."/>
            <person name="Wang L."/>
            <person name="Huang L."/>
        </authorList>
    </citation>
    <scope>NUCLEOTIDE SEQUENCE [LARGE SCALE GENOMIC DNA]</scope>
    <source>
        <strain evidence="3">SXYL134</strain>
    </source>
</reference>
<feature type="compositionally biased region" description="Pro residues" evidence="1">
    <location>
        <begin position="100"/>
        <end position="110"/>
    </location>
</feature>
<evidence type="ECO:0000313" key="3">
    <source>
        <dbReference type="Proteomes" id="UP000078576"/>
    </source>
</evidence>
<dbReference type="AlphaFoldDB" id="A0A194V5Q7"/>
<name>A0A194V5Q7_CYTMA</name>
<keyword evidence="3" id="KW-1185">Reference proteome</keyword>
<accession>A0A194V5Q7</accession>
<feature type="region of interest" description="Disordered" evidence="1">
    <location>
        <begin position="48"/>
        <end position="115"/>
    </location>
</feature>
<proteinExistence type="predicted"/>
<protein>
    <submittedName>
        <fullName evidence="2">Uncharacterized protein</fullName>
    </submittedName>
</protein>
<evidence type="ECO:0000256" key="1">
    <source>
        <dbReference type="SAM" id="MobiDB-lite"/>
    </source>
</evidence>